<evidence type="ECO:0000313" key="11">
    <source>
        <dbReference type="EMBL" id="AVM41775.1"/>
    </source>
</evidence>
<dbReference type="Pfam" id="PF02687">
    <property type="entry name" value="FtsX"/>
    <property type="match status" value="1"/>
</dbReference>
<dbReference type="PANTHER" id="PTHR30572">
    <property type="entry name" value="MEMBRANE COMPONENT OF TRANSPORTER-RELATED"/>
    <property type="match status" value="1"/>
</dbReference>
<accession>A0A2S0KL64</accession>
<protein>
    <recommendedName>
        <fullName evidence="13">ABC transporter permease</fullName>
    </recommendedName>
</protein>
<keyword evidence="2" id="KW-1003">Cell membrane</keyword>
<feature type="domain" description="ABC3 transporter permease C-terminal" evidence="9">
    <location>
        <begin position="332"/>
        <end position="459"/>
    </location>
</feature>
<name>A0A2S0KL64_9FIRM</name>
<dbReference type="PANTHER" id="PTHR30572:SF4">
    <property type="entry name" value="ABC TRANSPORTER PERMEASE YTRF"/>
    <property type="match status" value="1"/>
</dbReference>
<keyword evidence="3 8" id="KW-0812">Transmembrane</keyword>
<keyword evidence="4 8" id="KW-1133">Transmembrane helix</keyword>
<evidence type="ECO:0000256" key="7">
    <source>
        <dbReference type="SAM" id="MobiDB-lite"/>
    </source>
</evidence>
<dbReference type="Proteomes" id="UP000237947">
    <property type="component" value="Chromosome"/>
</dbReference>
<dbReference type="AlphaFoldDB" id="A0A2S0KL64"/>
<evidence type="ECO:0000259" key="9">
    <source>
        <dbReference type="Pfam" id="PF02687"/>
    </source>
</evidence>
<feature type="transmembrane region" description="Helical" evidence="8">
    <location>
        <begin position="327"/>
        <end position="353"/>
    </location>
</feature>
<proteinExistence type="inferred from homology"/>
<dbReference type="OrthoDB" id="9770099at2"/>
<dbReference type="GO" id="GO:0005886">
    <property type="term" value="C:plasma membrane"/>
    <property type="evidence" value="ECO:0007669"/>
    <property type="project" value="UniProtKB-SubCell"/>
</dbReference>
<dbReference type="GO" id="GO:0022857">
    <property type="term" value="F:transmembrane transporter activity"/>
    <property type="evidence" value="ECO:0007669"/>
    <property type="project" value="TreeGrafter"/>
</dbReference>
<dbReference type="InterPro" id="IPR025857">
    <property type="entry name" value="MacB_PCD"/>
</dbReference>
<evidence type="ECO:0000256" key="5">
    <source>
        <dbReference type="ARBA" id="ARBA00023136"/>
    </source>
</evidence>
<dbReference type="PROSITE" id="PS51257">
    <property type="entry name" value="PROKAR_LIPOPROTEIN"/>
    <property type="match status" value="1"/>
</dbReference>
<evidence type="ECO:0000256" key="8">
    <source>
        <dbReference type="SAM" id="Phobius"/>
    </source>
</evidence>
<feature type="transmembrane region" description="Helical" evidence="8">
    <location>
        <begin position="374"/>
        <end position="402"/>
    </location>
</feature>
<evidence type="ECO:0000256" key="4">
    <source>
        <dbReference type="ARBA" id="ARBA00022989"/>
    </source>
</evidence>
<dbReference type="InterPro" id="IPR050250">
    <property type="entry name" value="Macrolide_Exporter_MacB"/>
</dbReference>
<gene>
    <name evidence="11" type="ORF">C5Q98_00370</name>
</gene>
<feature type="transmembrane region" description="Helical" evidence="8">
    <location>
        <begin position="21"/>
        <end position="43"/>
    </location>
</feature>
<feature type="region of interest" description="Disordered" evidence="7">
    <location>
        <begin position="65"/>
        <end position="85"/>
    </location>
</feature>
<feature type="transmembrane region" description="Helical" evidence="8">
    <location>
        <begin position="431"/>
        <end position="452"/>
    </location>
</feature>
<organism evidence="11 12">
    <name type="scientific">Fastidiosipila sanguinis</name>
    <dbReference type="NCBI Taxonomy" id="236753"/>
    <lineage>
        <taxon>Bacteria</taxon>
        <taxon>Bacillati</taxon>
        <taxon>Bacillota</taxon>
        <taxon>Clostridia</taxon>
        <taxon>Eubacteriales</taxon>
        <taxon>Oscillospiraceae</taxon>
        <taxon>Fastidiosipila</taxon>
    </lineage>
</organism>
<dbReference type="KEGG" id="fsa:C5Q98_00370"/>
<comment type="similarity">
    <text evidence="6">Belongs to the ABC-4 integral membrane protein family.</text>
</comment>
<dbReference type="RefSeq" id="WP_106011763.1">
    <property type="nucleotide sequence ID" value="NZ_CP027226.1"/>
</dbReference>
<comment type="subcellular location">
    <subcellularLocation>
        <location evidence="1">Cell membrane</location>
        <topology evidence="1">Multi-pass membrane protein</topology>
    </subcellularLocation>
</comment>
<evidence type="ECO:0000259" key="10">
    <source>
        <dbReference type="Pfam" id="PF12704"/>
    </source>
</evidence>
<sequence>MRFSDLLKLALSNLGRRKLRTSLTVLGVIIGCASIVVMLSIAAGQEQMLLKQIESSRGLTEIDVSSYQDPNKKPSGPGSNGLVREGTGLTDAQIEELRTWQNVKKVHPVLTHYMNAKTATGSEAYINLIAYPYEYIQDLKLDYLKGSFPKPGTSPRSILPLSAGKDVQEMFFDPHGKDGGYYEYYDNFGFDNESEKVDLYNEAIFVTVQEEREEDGVTIPPKKYLVQVDAIHDTKNDYELKSSLITEIEAFKAFMTQAFKGKAWPNQPASKDGKAMGSINYNSLKVISNSIEDTEMLLKDLRAAGYECNSNLEFVQSMRENMRTMQLVLGGIGGVAFLVAAIGIANTMMMSIYERTKEIGIFKVLGCRLRDISYLFLLESAFIGFIGGVLGVLISSGISMLINSVANSGGAFEFAEAADEIRQISVISPQLAIMAIIFSTLIGTISGLIPAIRAMKLSPLNALRTE</sequence>
<evidence type="ECO:0000256" key="3">
    <source>
        <dbReference type="ARBA" id="ARBA00022692"/>
    </source>
</evidence>
<dbReference type="EMBL" id="CP027226">
    <property type="protein sequence ID" value="AVM41775.1"/>
    <property type="molecule type" value="Genomic_DNA"/>
</dbReference>
<evidence type="ECO:0008006" key="13">
    <source>
        <dbReference type="Google" id="ProtNLM"/>
    </source>
</evidence>
<feature type="domain" description="MacB-like periplasmic core" evidence="10">
    <location>
        <begin position="21"/>
        <end position="147"/>
    </location>
</feature>
<keyword evidence="12" id="KW-1185">Reference proteome</keyword>
<dbReference type="InterPro" id="IPR003838">
    <property type="entry name" value="ABC3_permease_C"/>
</dbReference>
<evidence type="ECO:0000256" key="2">
    <source>
        <dbReference type="ARBA" id="ARBA00022475"/>
    </source>
</evidence>
<evidence type="ECO:0000256" key="6">
    <source>
        <dbReference type="ARBA" id="ARBA00038076"/>
    </source>
</evidence>
<evidence type="ECO:0000256" key="1">
    <source>
        <dbReference type="ARBA" id="ARBA00004651"/>
    </source>
</evidence>
<reference evidence="12" key="1">
    <citation type="submission" date="2018-02" db="EMBL/GenBank/DDBJ databases">
        <authorList>
            <person name="Holder M.E."/>
            <person name="Ajami N.J."/>
            <person name="Petrosino J.F."/>
        </authorList>
    </citation>
    <scope>NUCLEOTIDE SEQUENCE [LARGE SCALE GENOMIC DNA]</scope>
    <source>
        <strain evidence="12">CCUG 47711</strain>
    </source>
</reference>
<dbReference type="Pfam" id="PF12704">
    <property type="entry name" value="MacB_PCD"/>
    <property type="match status" value="1"/>
</dbReference>
<evidence type="ECO:0000313" key="12">
    <source>
        <dbReference type="Proteomes" id="UP000237947"/>
    </source>
</evidence>
<keyword evidence="5 8" id="KW-0472">Membrane</keyword>